<dbReference type="AlphaFoldDB" id="A0A8X8W9H7"/>
<dbReference type="PANTHER" id="PTHR22952:SF184">
    <property type="entry name" value="G-BOX-BINDING FACTOR 4"/>
    <property type="match status" value="1"/>
</dbReference>
<comment type="caution">
    <text evidence="7">The sequence shown here is derived from an EMBL/GenBank/DDBJ whole genome shotgun (WGS) entry which is preliminary data.</text>
</comment>
<dbReference type="InterPro" id="IPR004827">
    <property type="entry name" value="bZIP"/>
</dbReference>
<keyword evidence="8" id="KW-1185">Reference proteome</keyword>
<reference evidence="7" key="2">
    <citation type="submission" date="2020-08" db="EMBL/GenBank/DDBJ databases">
        <title>Plant Genome Project.</title>
        <authorList>
            <person name="Zhang R.-G."/>
        </authorList>
    </citation>
    <scope>NUCLEOTIDE SEQUENCE</scope>
    <source>
        <strain evidence="7">Huo1</strain>
        <tissue evidence="7">Leaf</tissue>
    </source>
</reference>
<dbReference type="InterPro" id="IPR043452">
    <property type="entry name" value="BZIP46-like"/>
</dbReference>
<comment type="subcellular location">
    <subcellularLocation>
        <location evidence="1">Nucleus</location>
    </subcellularLocation>
</comment>
<evidence type="ECO:0000256" key="1">
    <source>
        <dbReference type="ARBA" id="ARBA00004123"/>
    </source>
</evidence>
<feature type="domain" description="BZIP" evidence="6">
    <location>
        <begin position="212"/>
        <end position="227"/>
    </location>
</feature>
<sequence length="304" mass="32657">MASSSEFMASSTSCDSDHKRKLSACASTSSTVDFLRIDSGSNDLASGSGFLSNARVGISSAAESGSSTLLNAEITRLDAAGAVTPISDGEREPPKMARKTVDDVWREIVAGKKCEKKPKEEMMTLEDFLAKAGEDEEDANADAEVDEDAKIRSVEVKEEGLSGRFYSFESGSGVIGGALSGGLDVGGLSRGRGRRSLSLLEPMDKAAQQRQRRMIKNRESAARSRERKQVEICAFWIVCSDELCLLFNDPFFCDLLGVSSGIGDNGSETGGRKGAAAKRKGNFSLHALAMEFVFFCFVQILWIG</sequence>
<dbReference type="GO" id="GO:0005634">
    <property type="term" value="C:nucleus"/>
    <property type="evidence" value="ECO:0007669"/>
    <property type="project" value="UniProtKB-SubCell"/>
</dbReference>
<keyword evidence="5" id="KW-0812">Transmembrane</keyword>
<feature type="compositionally biased region" description="Low complexity" evidence="4">
    <location>
        <begin position="1"/>
        <end position="13"/>
    </location>
</feature>
<dbReference type="PANTHER" id="PTHR22952">
    <property type="entry name" value="CAMP-RESPONSE ELEMENT BINDING PROTEIN-RELATED"/>
    <property type="match status" value="1"/>
</dbReference>
<dbReference type="SUPFAM" id="SSF57959">
    <property type="entry name" value="Leucine zipper domain"/>
    <property type="match status" value="1"/>
</dbReference>
<dbReference type="Proteomes" id="UP000298416">
    <property type="component" value="Unassembled WGS sequence"/>
</dbReference>
<proteinExistence type="predicted"/>
<dbReference type="GO" id="GO:0045893">
    <property type="term" value="P:positive regulation of DNA-templated transcription"/>
    <property type="evidence" value="ECO:0007669"/>
    <property type="project" value="InterPro"/>
</dbReference>
<dbReference type="PROSITE" id="PS00036">
    <property type="entry name" value="BZIP_BASIC"/>
    <property type="match status" value="1"/>
</dbReference>
<feature type="transmembrane region" description="Helical" evidence="5">
    <location>
        <begin position="283"/>
        <end position="303"/>
    </location>
</feature>
<keyword evidence="5" id="KW-0472">Membrane</keyword>
<evidence type="ECO:0000259" key="6">
    <source>
        <dbReference type="PROSITE" id="PS00036"/>
    </source>
</evidence>
<keyword evidence="2" id="KW-0238">DNA-binding</keyword>
<dbReference type="InterPro" id="IPR046347">
    <property type="entry name" value="bZIP_sf"/>
</dbReference>
<dbReference type="EMBL" id="PNBA02000019">
    <property type="protein sequence ID" value="KAG6390515.1"/>
    <property type="molecule type" value="Genomic_DNA"/>
</dbReference>
<dbReference type="GO" id="GO:0003700">
    <property type="term" value="F:DNA-binding transcription factor activity"/>
    <property type="evidence" value="ECO:0007669"/>
    <property type="project" value="InterPro"/>
</dbReference>
<feature type="region of interest" description="Disordered" evidence="4">
    <location>
        <begin position="1"/>
        <end position="20"/>
    </location>
</feature>
<reference evidence="7" key="1">
    <citation type="submission" date="2018-01" db="EMBL/GenBank/DDBJ databases">
        <authorList>
            <person name="Mao J.F."/>
        </authorList>
    </citation>
    <scope>NUCLEOTIDE SEQUENCE</scope>
    <source>
        <strain evidence="7">Huo1</strain>
        <tissue evidence="7">Leaf</tissue>
    </source>
</reference>
<evidence type="ECO:0000313" key="7">
    <source>
        <dbReference type="EMBL" id="KAG6390515.1"/>
    </source>
</evidence>
<organism evidence="7">
    <name type="scientific">Salvia splendens</name>
    <name type="common">Scarlet sage</name>
    <dbReference type="NCBI Taxonomy" id="180675"/>
    <lineage>
        <taxon>Eukaryota</taxon>
        <taxon>Viridiplantae</taxon>
        <taxon>Streptophyta</taxon>
        <taxon>Embryophyta</taxon>
        <taxon>Tracheophyta</taxon>
        <taxon>Spermatophyta</taxon>
        <taxon>Magnoliopsida</taxon>
        <taxon>eudicotyledons</taxon>
        <taxon>Gunneridae</taxon>
        <taxon>Pentapetalae</taxon>
        <taxon>asterids</taxon>
        <taxon>lamiids</taxon>
        <taxon>Lamiales</taxon>
        <taxon>Lamiaceae</taxon>
        <taxon>Nepetoideae</taxon>
        <taxon>Mentheae</taxon>
        <taxon>Salviinae</taxon>
        <taxon>Salvia</taxon>
        <taxon>Salvia subgen. Calosphace</taxon>
        <taxon>core Calosphace</taxon>
    </lineage>
</organism>
<evidence type="ECO:0000256" key="3">
    <source>
        <dbReference type="ARBA" id="ARBA00023242"/>
    </source>
</evidence>
<evidence type="ECO:0000256" key="2">
    <source>
        <dbReference type="ARBA" id="ARBA00023125"/>
    </source>
</evidence>
<keyword evidence="3" id="KW-0539">Nucleus</keyword>
<dbReference type="Gene3D" id="1.20.5.170">
    <property type="match status" value="1"/>
</dbReference>
<dbReference type="GO" id="GO:0003677">
    <property type="term" value="F:DNA binding"/>
    <property type="evidence" value="ECO:0007669"/>
    <property type="project" value="UniProtKB-KW"/>
</dbReference>
<name>A0A8X8W9H7_SALSN</name>
<evidence type="ECO:0000256" key="4">
    <source>
        <dbReference type="SAM" id="MobiDB-lite"/>
    </source>
</evidence>
<protein>
    <recommendedName>
        <fullName evidence="6">BZIP domain-containing protein</fullName>
    </recommendedName>
</protein>
<keyword evidence="5" id="KW-1133">Transmembrane helix</keyword>
<gene>
    <name evidence="7" type="ORF">SASPL_148253</name>
</gene>
<accession>A0A8X8W9H7</accession>
<evidence type="ECO:0000313" key="8">
    <source>
        <dbReference type="Proteomes" id="UP000298416"/>
    </source>
</evidence>
<evidence type="ECO:0000256" key="5">
    <source>
        <dbReference type="SAM" id="Phobius"/>
    </source>
</evidence>